<dbReference type="PANTHER" id="PTHR42188:SF1">
    <property type="entry name" value="23S RRNA-SPECIFIC ENDONUCLEASE VAPC20"/>
    <property type="match status" value="1"/>
</dbReference>
<dbReference type="PANTHER" id="PTHR42188">
    <property type="entry name" value="23S RRNA-SPECIFIC ENDONUCLEASE VAPC20"/>
    <property type="match status" value="1"/>
</dbReference>
<organism evidence="2 3">
    <name type="scientific">Methylovulum psychrotolerans</name>
    <dbReference type="NCBI Taxonomy" id="1704499"/>
    <lineage>
        <taxon>Bacteria</taxon>
        <taxon>Pseudomonadati</taxon>
        <taxon>Pseudomonadota</taxon>
        <taxon>Gammaproteobacteria</taxon>
        <taxon>Methylococcales</taxon>
        <taxon>Methylococcaceae</taxon>
        <taxon>Methylovulum</taxon>
    </lineage>
</organism>
<comment type="caution">
    <text evidence="2">The sequence shown here is derived from an EMBL/GenBank/DDBJ whole genome shotgun (WGS) entry which is preliminary data.</text>
</comment>
<name>A0A2S5CFP6_9GAMM</name>
<dbReference type="GO" id="GO:0016075">
    <property type="term" value="P:rRNA catabolic process"/>
    <property type="evidence" value="ECO:0007669"/>
    <property type="project" value="TreeGrafter"/>
</dbReference>
<dbReference type="Proteomes" id="UP000237423">
    <property type="component" value="Unassembled WGS sequence"/>
</dbReference>
<gene>
    <name evidence="2" type="ORF">AADEFJLK_04605</name>
</gene>
<feature type="domain" description="PIN" evidence="1">
    <location>
        <begin position="3"/>
        <end position="124"/>
    </location>
</feature>
<reference evidence="2 3" key="1">
    <citation type="submission" date="2017-11" db="EMBL/GenBank/DDBJ databases">
        <title>Draft Genome Sequence of Methylobacter psychrotolerans Sph1T, an Obligate Methanotroph from Low-Temperature Environments.</title>
        <authorList>
            <person name="Oshkin I.Y."/>
            <person name="Miroshnikov K."/>
            <person name="Belova S.E."/>
            <person name="Korzhenkov A."/>
            <person name="Toshchakov S.V."/>
            <person name="Dedysh S.N."/>
        </authorList>
    </citation>
    <scope>NUCLEOTIDE SEQUENCE [LARGE SCALE GENOMIC DNA]</scope>
    <source>
        <strain evidence="2 3">Sph1</strain>
    </source>
</reference>
<evidence type="ECO:0000313" key="3">
    <source>
        <dbReference type="Proteomes" id="UP000237423"/>
    </source>
</evidence>
<dbReference type="GO" id="GO:0004521">
    <property type="term" value="F:RNA endonuclease activity"/>
    <property type="evidence" value="ECO:0007669"/>
    <property type="project" value="InterPro"/>
</dbReference>
<accession>A0A2S5CFP6</accession>
<dbReference type="InterPro" id="IPR002716">
    <property type="entry name" value="PIN_dom"/>
</dbReference>
<dbReference type="Gene3D" id="3.40.50.1010">
    <property type="entry name" value="5'-nuclease"/>
    <property type="match status" value="1"/>
</dbReference>
<dbReference type="EMBL" id="PGFZ01000041">
    <property type="protein sequence ID" value="POZ49624.1"/>
    <property type="molecule type" value="Genomic_DNA"/>
</dbReference>
<proteinExistence type="predicted"/>
<dbReference type="SUPFAM" id="SSF88723">
    <property type="entry name" value="PIN domain-like"/>
    <property type="match status" value="1"/>
</dbReference>
<dbReference type="InterPro" id="IPR029060">
    <property type="entry name" value="PIN-like_dom_sf"/>
</dbReference>
<dbReference type="InterPro" id="IPR039018">
    <property type="entry name" value="VapC20-like"/>
</dbReference>
<dbReference type="Pfam" id="PF01850">
    <property type="entry name" value="PIN"/>
    <property type="match status" value="1"/>
</dbReference>
<dbReference type="RefSeq" id="WP_103975976.1">
    <property type="nucleotide sequence ID" value="NZ_JAGVVN010000005.1"/>
</dbReference>
<protein>
    <submittedName>
        <fullName evidence="2">PIN domain-containing protein</fullName>
    </submittedName>
</protein>
<evidence type="ECO:0000259" key="1">
    <source>
        <dbReference type="Pfam" id="PF01850"/>
    </source>
</evidence>
<dbReference type="AlphaFoldDB" id="A0A2S5CFP6"/>
<evidence type="ECO:0000313" key="2">
    <source>
        <dbReference type="EMBL" id="POZ49624.1"/>
    </source>
</evidence>
<sequence>MVLTDTGFWFAFFNKKDRYHRQAITVMQHLDEGLITTWPVMTETSYLLGKTLGVQSQINFIGALKSDLVSVFDINVQCLPQVQALMQKYANLPMDLADASLVILAEHLGHGRILSTDQRDFNAYRWKNHQPFQNLLLPEH</sequence>